<dbReference type="Proteomes" id="UP000271889">
    <property type="component" value="Unassembled WGS sequence"/>
</dbReference>
<dbReference type="EMBL" id="UYRV01114636">
    <property type="protein sequence ID" value="VDN29014.1"/>
    <property type="molecule type" value="Genomic_DNA"/>
</dbReference>
<evidence type="ECO:0000313" key="2">
    <source>
        <dbReference type="Proteomes" id="UP000271889"/>
    </source>
</evidence>
<protein>
    <submittedName>
        <fullName evidence="1">Uncharacterized protein</fullName>
    </submittedName>
</protein>
<name>A0A3P7MHL0_CYLGO</name>
<dbReference type="AlphaFoldDB" id="A0A3P7MHL0"/>
<evidence type="ECO:0000313" key="1">
    <source>
        <dbReference type="EMBL" id="VDN29014.1"/>
    </source>
</evidence>
<organism evidence="1 2">
    <name type="scientific">Cylicostephanus goldi</name>
    <name type="common">Nematode worm</name>
    <dbReference type="NCBI Taxonomy" id="71465"/>
    <lineage>
        <taxon>Eukaryota</taxon>
        <taxon>Metazoa</taxon>
        <taxon>Ecdysozoa</taxon>
        <taxon>Nematoda</taxon>
        <taxon>Chromadorea</taxon>
        <taxon>Rhabditida</taxon>
        <taxon>Rhabditina</taxon>
        <taxon>Rhabditomorpha</taxon>
        <taxon>Strongyloidea</taxon>
        <taxon>Strongylidae</taxon>
        <taxon>Cylicostephanus</taxon>
    </lineage>
</organism>
<keyword evidence="2" id="KW-1185">Reference proteome</keyword>
<accession>A0A3P7MHL0</accession>
<feature type="non-terminal residue" evidence="1">
    <location>
        <position position="46"/>
    </location>
</feature>
<dbReference type="OrthoDB" id="440325at2759"/>
<sequence>MAYAEVVSRQREFFRTGEPAKIEHRKQQLRNLRKMITENSEALGEA</sequence>
<proteinExistence type="predicted"/>
<gene>
    <name evidence="1" type="ORF">CGOC_LOCUS11138</name>
</gene>
<reference evidence="1 2" key="1">
    <citation type="submission" date="2018-11" db="EMBL/GenBank/DDBJ databases">
        <authorList>
            <consortium name="Pathogen Informatics"/>
        </authorList>
    </citation>
    <scope>NUCLEOTIDE SEQUENCE [LARGE SCALE GENOMIC DNA]</scope>
</reference>